<proteinExistence type="predicted"/>
<comment type="caution">
    <text evidence="1">The sequence shown here is derived from an EMBL/GenBank/DDBJ whole genome shotgun (WGS) entry which is preliminary data.</text>
</comment>
<reference evidence="1" key="1">
    <citation type="submission" date="2022-03" db="EMBL/GenBank/DDBJ databases">
        <title>Fererhizobium litorale gen. nov., sp. nov., isolated from sandy sediments of the Sea of Japan seashore.</title>
        <authorList>
            <person name="Romanenko L."/>
            <person name="Kurilenko V."/>
            <person name="Otstavnykh N."/>
            <person name="Svetashev V."/>
            <person name="Tekutyeva L."/>
            <person name="Isaeva M."/>
            <person name="Mikhailov V."/>
        </authorList>
    </citation>
    <scope>NUCLEOTIDE SEQUENCE</scope>
    <source>
        <strain evidence="1">KMM 9576</strain>
    </source>
</reference>
<protein>
    <submittedName>
        <fullName evidence="1">Uncharacterized protein</fullName>
    </submittedName>
</protein>
<organism evidence="1 2">
    <name type="scientific">Ferirhizobium litorale</name>
    <dbReference type="NCBI Taxonomy" id="2927786"/>
    <lineage>
        <taxon>Bacteria</taxon>
        <taxon>Pseudomonadati</taxon>
        <taxon>Pseudomonadota</taxon>
        <taxon>Alphaproteobacteria</taxon>
        <taxon>Hyphomicrobiales</taxon>
        <taxon>Rhizobiaceae</taxon>
        <taxon>Ferirhizobium</taxon>
    </lineage>
</organism>
<dbReference type="Proteomes" id="UP001161580">
    <property type="component" value="Unassembled WGS sequence"/>
</dbReference>
<name>A0AAE3QJ58_9HYPH</name>
<evidence type="ECO:0000313" key="2">
    <source>
        <dbReference type="Proteomes" id="UP001161580"/>
    </source>
</evidence>
<accession>A0AAE3QJ58</accession>
<dbReference type="EMBL" id="JALDYZ010000011">
    <property type="protein sequence ID" value="MDI7924063.1"/>
    <property type="molecule type" value="Genomic_DNA"/>
</dbReference>
<dbReference type="RefSeq" id="WP_311787315.1">
    <property type="nucleotide sequence ID" value="NZ_JALDYY010000008.1"/>
</dbReference>
<sequence length="169" mass="18485">MSAGGRIASGYTSGFDYLREGYLAGVVRFFYRARLTITPLRVVSAMALSSVMLSLPCAPHFATFPIAYAIGDPQQNHFVASDDYSSRIDLYAFPVEQTIAYLFRGQGGRYFNIGLALPVTVLLGIFSCHPVGSIALRFQEQISGEMRKENVPLPARLSRAHMGVAGYGH</sequence>
<evidence type="ECO:0000313" key="1">
    <source>
        <dbReference type="EMBL" id="MDI7924063.1"/>
    </source>
</evidence>
<keyword evidence="2" id="KW-1185">Reference proteome</keyword>
<dbReference type="AlphaFoldDB" id="A0AAE3QJ58"/>
<gene>
    <name evidence="1" type="ORF">MRS75_18515</name>
</gene>